<accession>A0A1C7H072</accession>
<dbReference type="NCBIfam" id="NF033564">
    <property type="entry name" value="transpos_ISAs1"/>
    <property type="match status" value="1"/>
</dbReference>
<evidence type="ECO:0000259" key="1">
    <source>
        <dbReference type="Pfam" id="PF01609"/>
    </source>
</evidence>
<dbReference type="GO" id="GO:0006313">
    <property type="term" value="P:DNA transposition"/>
    <property type="evidence" value="ECO:0007669"/>
    <property type="project" value="InterPro"/>
</dbReference>
<sequence length="383" mass="43924">MSLISLCKQLEDPRIDRKKEHSLEVIVYIALCAVICGSESWNEIERFGICKFDFFKRRFPDLVKIPSHDTFNRFFSLLKPGYFELVFRDWVSELCGKYEGVVAIDGKMLRGASKCSKDNPFGKKGFKLHMVSAWAVSNGISMGQVKVDDKSNEITAIPSLIKSLDLQDCIVTIDAIACQTDIAEVIIENNADYILALKANQKNRLMDVERWLDEMDGVDIDRPVYRSHYGKYVTEEVSHGRIETRECLVYSPGKIMESMLKDKFEGVKSIVRINTERLEVATKKLSVEKRYYITSLGLKPKEISEAIRSHWDIENRLHWQLDVSFREDAGRKVGNAAQNFSLINKIALYIIKQDETKGSVAAKRKNAGWNDEYLFKLLNKIKI</sequence>
<name>A0A1C7H072_9BACE</name>
<dbReference type="Proteomes" id="UP000092631">
    <property type="component" value="Chromosome"/>
</dbReference>
<dbReference type="GeneID" id="82186742"/>
<dbReference type="InterPro" id="IPR047647">
    <property type="entry name" value="ISAs1_transpos"/>
</dbReference>
<dbReference type="OrthoDB" id="9815086at2"/>
<dbReference type="InterPro" id="IPR051698">
    <property type="entry name" value="Transposase_11-like"/>
</dbReference>
<evidence type="ECO:0000259" key="2">
    <source>
        <dbReference type="Pfam" id="PF13808"/>
    </source>
</evidence>
<feature type="domain" description="H repeat-associated protein N-terminal" evidence="2">
    <location>
        <begin position="8"/>
        <end position="91"/>
    </location>
</feature>
<gene>
    <name evidence="3" type="ORF">A4V03_06290</name>
</gene>
<dbReference type="InterPro" id="IPR032806">
    <property type="entry name" value="YbfD_N"/>
</dbReference>
<dbReference type="InterPro" id="IPR002559">
    <property type="entry name" value="Transposase_11"/>
</dbReference>
<dbReference type="PANTHER" id="PTHR30298:SF0">
    <property type="entry name" value="PROTEIN YBFL-RELATED"/>
    <property type="match status" value="1"/>
</dbReference>
<reference evidence="4" key="1">
    <citation type="submission" date="2016-04" db="EMBL/GenBank/DDBJ databases">
        <title>Complete Genome Sequences of Twelve Strains of a Stable Defined Moderately Diverse Mouse Microbiota 2 (sDMDMm2).</title>
        <authorList>
            <person name="Uchimura Y."/>
            <person name="Wyss M."/>
            <person name="Brugiroux S."/>
            <person name="Limenitakis J.P."/>
            <person name="Stecher B."/>
            <person name="McCoy K.D."/>
            <person name="Macpherson A.J."/>
        </authorList>
    </citation>
    <scope>NUCLEOTIDE SEQUENCE [LARGE SCALE GENOMIC DNA]</scope>
    <source>
        <strain evidence="4">I48</strain>
    </source>
</reference>
<organism evidence="3 4">
    <name type="scientific">Bacteroides caecimuris</name>
    <dbReference type="NCBI Taxonomy" id="1796613"/>
    <lineage>
        <taxon>Bacteria</taxon>
        <taxon>Pseudomonadati</taxon>
        <taxon>Bacteroidota</taxon>
        <taxon>Bacteroidia</taxon>
        <taxon>Bacteroidales</taxon>
        <taxon>Bacteroidaceae</taxon>
        <taxon>Bacteroides</taxon>
    </lineage>
</organism>
<evidence type="ECO:0000313" key="4">
    <source>
        <dbReference type="Proteomes" id="UP000092631"/>
    </source>
</evidence>
<dbReference type="AlphaFoldDB" id="A0A1C7H072"/>
<proteinExistence type="predicted"/>
<dbReference type="GO" id="GO:0003677">
    <property type="term" value="F:DNA binding"/>
    <property type="evidence" value="ECO:0007669"/>
    <property type="project" value="InterPro"/>
</dbReference>
<dbReference type="PANTHER" id="PTHR30298">
    <property type="entry name" value="H REPEAT-ASSOCIATED PREDICTED TRANSPOSASE"/>
    <property type="match status" value="1"/>
</dbReference>
<evidence type="ECO:0000313" key="3">
    <source>
        <dbReference type="EMBL" id="ANU57220.1"/>
    </source>
</evidence>
<dbReference type="KEGG" id="bcae:A4V03_06290"/>
<dbReference type="Pfam" id="PF01609">
    <property type="entry name" value="DDE_Tnp_1"/>
    <property type="match status" value="1"/>
</dbReference>
<feature type="domain" description="Transposase IS4-like" evidence="1">
    <location>
        <begin position="100"/>
        <end position="349"/>
    </location>
</feature>
<dbReference type="GO" id="GO:0004803">
    <property type="term" value="F:transposase activity"/>
    <property type="evidence" value="ECO:0007669"/>
    <property type="project" value="InterPro"/>
</dbReference>
<protein>
    <submittedName>
        <fullName evidence="3">ISAs1 family transposase</fullName>
    </submittedName>
</protein>
<dbReference type="EMBL" id="CP015401">
    <property type="protein sequence ID" value="ANU57220.1"/>
    <property type="molecule type" value="Genomic_DNA"/>
</dbReference>
<keyword evidence="4" id="KW-1185">Reference proteome</keyword>
<dbReference type="RefSeq" id="WP_065538319.1">
    <property type="nucleotide sequence ID" value="NZ_CP015401.2"/>
</dbReference>
<dbReference type="Pfam" id="PF13808">
    <property type="entry name" value="DDE_Tnp_1_assoc"/>
    <property type="match status" value="1"/>
</dbReference>